<comment type="caution">
    <text evidence="2">The sequence shown here is derived from an EMBL/GenBank/DDBJ whole genome shotgun (WGS) entry which is preliminary data.</text>
</comment>
<feature type="transmembrane region" description="Helical" evidence="1">
    <location>
        <begin position="30"/>
        <end position="55"/>
    </location>
</feature>
<keyword evidence="3" id="KW-1185">Reference proteome</keyword>
<accession>A0A317DWZ0</accession>
<proteinExistence type="predicted"/>
<keyword evidence="1" id="KW-1133">Transmembrane helix</keyword>
<dbReference type="RefSeq" id="WP_109907456.1">
    <property type="nucleotide sequence ID" value="NZ_QGLE01000012.1"/>
</dbReference>
<evidence type="ECO:0000313" key="2">
    <source>
        <dbReference type="EMBL" id="PWR19257.1"/>
    </source>
</evidence>
<organism evidence="2 3">
    <name type="scientific">Zavarzinia aquatilis</name>
    <dbReference type="NCBI Taxonomy" id="2211142"/>
    <lineage>
        <taxon>Bacteria</taxon>
        <taxon>Pseudomonadati</taxon>
        <taxon>Pseudomonadota</taxon>
        <taxon>Alphaproteobacteria</taxon>
        <taxon>Rhodospirillales</taxon>
        <taxon>Zavarziniaceae</taxon>
        <taxon>Zavarzinia</taxon>
    </lineage>
</organism>
<name>A0A317DWZ0_9PROT</name>
<gene>
    <name evidence="2" type="ORF">DKG74_17405</name>
</gene>
<keyword evidence="1" id="KW-0472">Membrane</keyword>
<keyword evidence="1" id="KW-0812">Transmembrane</keyword>
<protein>
    <submittedName>
        <fullName evidence="2">Uncharacterized protein</fullName>
    </submittedName>
</protein>
<evidence type="ECO:0000313" key="3">
    <source>
        <dbReference type="Proteomes" id="UP000245461"/>
    </source>
</evidence>
<dbReference type="OrthoDB" id="9852376at2"/>
<reference evidence="2 3" key="1">
    <citation type="submission" date="2018-05" db="EMBL/GenBank/DDBJ databases">
        <title>Zavarzinia sp. HR-AS.</title>
        <authorList>
            <person name="Lee Y."/>
            <person name="Jeon C.O."/>
        </authorList>
    </citation>
    <scope>NUCLEOTIDE SEQUENCE [LARGE SCALE GENOMIC DNA]</scope>
    <source>
        <strain evidence="2 3">HR-AS</strain>
    </source>
</reference>
<dbReference type="EMBL" id="QGLE01000012">
    <property type="protein sequence ID" value="PWR19257.1"/>
    <property type="molecule type" value="Genomic_DNA"/>
</dbReference>
<sequence length="160" mass="16953">MLMTLLFFAGFALVAAFVCRALLPAPWSRYVFLALGVPSLGLIVLGLGATVFFYIRCEQGEIARASNDDATVVATLSAVDCGSADDRTFDVTVSLSNATRPLDQTIFRSRGRPAPTAVALTGARSFRVTLEDGSTYDTSLVGEDGTPDKVWSVIGGKVLP</sequence>
<dbReference type="AlphaFoldDB" id="A0A317DWZ0"/>
<dbReference type="Proteomes" id="UP000245461">
    <property type="component" value="Unassembled WGS sequence"/>
</dbReference>
<evidence type="ECO:0000256" key="1">
    <source>
        <dbReference type="SAM" id="Phobius"/>
    </source>
</evidence>